<reference evidence="3 4" key="1">
    <citation type="submission" date="2021-06" db="EMBL/GenBank/DDBJ databases">
        <authorList>
            <person name="Sun Q."/>
            <person name="Li D."/>
        </authorList>
    </citation>
    <scope>NUCLEOTIDE SEQUENCE [LARGE SCALE GENOMIC DNA]</scope>
    <source>
        <strain evidence="3 4">MSJ-5</strain>
    </source>
</reference>
<accession>A0ABS6G3P9</accession>
<dbReference type="EMBL" id="JAHLQK010000004">
    <property type="protein sequence ID" value="MBU5676994.1"/>
    <property type="molecule type" value="Genomic_DNA"/>
</dbReference>
<evidence type="ECO:0000256" key="2">
    <source>
        <dbReference type="SAM" id="SignalP"/>
    </source>
</evidence>
<evidence type="ECO:0000313" key="3">
    <source>
        <dbReference type="EMBL" id="MBU5676994.1"/>
    </source>
</evidence>
<keyword evidence="4" id="KW-1185">Reference proteome</keyword>
<feature type="compositionally biased region" description="Polar residues" evidence="1">
    <location>
        <begin position="25"/>
        <end position="35"/>
    </location>
</feature>
<comment type="caution">
    <text evidence="3">The sequence shown here is derived from an EMBL/GenBank/DDBJ whole genome shotgun (WGS) entry which is preliminary data.</text>
</comment>
<sequence>MKKVFLCILIVLTLFTGVACNNNEPTTNQGKSGVQDSEETNKAEEEKPKEKEEDVKTFKIGDTIVTDTSEITINNIEFSYDVLPDNVSGMYTHYAAESGKVYIHIDTDVKNIQKQNLPVDKIMKVKVDYNNGYEYRGAPVPEDKSLGFTYANITDIDPLETLGVRFLVNCPQEVEESENPVVLFFDINGEQYRYDMR</sequence>
<gene>
    <name evidence="3" type="ORF">KQI88_11270</name>
</gene>
<dbReference type="PROSITE" id="PS51257">
    <property type="entry name" value="PROKAR_LIPOPROTEIN"/>
    <property type="match status" value="1"/>
</dbReference>
<feature type="chain" id="PRO_5045167896" description="DUF4352 domain-containing protein" evidence="2">
    <location>
        <begin position="22"/>
        <end position="197"/>
    </location>
</feature>
<organism evidence="3 4">
    <name type="scientific">Alkaliphilus flagellatus</name>
    <dbReference type="NCBI Taxonomy" id="2841507"/>
    <lineage>
        <taxon>Bacteria</taxon>
        <taxon>Bacillati</taxon>
        <taxon>Bacillota</taxon>
        <taxon>Clostridia</taxon>
        <taxon>Peptostreptococcales</taxon>
        <taxon>Natronincolaceae</taxon>
        <taxon>Alkaliphilus</taxon>
    </lineage>
</organism>
<dbReference type="RefSeq" id="WP_216417389.1">
    <property type="nucleotide sequence ID" value="NZ_JAHLQK010000004.1"/>
</dbReference>
<protein>
    <recommendedName>
        <fullName evidence="5">DUF4352 domain-containing protein</fullName>
    </recommendedName>
</protein>
<keyword evidence="2" id="KW-0732">Signal</keyword>
<evidence type="ECO:0000313" key="4">
    <source>
        <dbReference type="Proteomes" id="UP000779508"/>
    </source>
</evidence>
<feature type="signal peptide" evidence="2">
    <location>
        <begin position="1"/>
        <end position="21"/>
    </location>
</feature>
<feature type="compositionally biased region" description="Basic and acidic residues" evidence="1">
    <location>
        <begin position="39"/>
        <end position="54"/>
    </location>
</feature>
<proteinExistence type="predicted"/>
<evidence type="ECO:0008006" key="5">
    <source>
        <dbReference type="Google" id="ProtNLM"/>
    </source>
</evidence>
<evidence type="ECO:0000256" key="1">
    <source>
        <dbReference type="SAM" id="MobiDB-lite"/>
    </source>
</evidence>
<dbReference type="Proteomes" id="UP000779508">
    <property type="component" value="Unassembled WGS sequence"/>
</dbReference>
<name>A0ABS6G3P9_9FIRM</name>
<feature type="region of interest" description="Disordered" evidence="1">
    <location>
        <begin position="25"/>
        <end position="54"/>
    </location>
</feature>